<accession>A0A3P3XMC1</accession>
<gene>
    <name evidence="1" type="ORF">SPIRO4BDMA_30059</name>
</gene>
<sequence>MFSNLLMSSAAMDQLVHHAVKFVIEGKSYRVESFSAR</sequence>
<name>A0A3P3XMC1_9SPIR</name>
<dbReference type="EMBL" id="FWDO01000003">
    <property type="protein sequence ID" value="SLM17422.1"/>
    <property type="molecule type" value="Genomic_DNA"/>
</dbReference>
<evidence type="ECO:0000313" key="1">
    <source>
        <dbReference type="EMBL" id="SLM17422.1"/>
    </source>
</evidence>
<protein>
    <submittedName>
        <fullName evidence="1">Uncharacterized protein</fullName>
    </submittedName>
</protein>
<reference evidence="1" key="1">
    <citation type="submission" date="2017-02" db="EMBL/GenBank/DDBJ databases">
        <authorList>
            <person name="Regsiter A."/>
            <person name="William W."/>
        </authorList>
    </citation>
    <scope>NUCLEOTIDE SEQUENCE</scope>
    <source>
        <strain evidence="1">BdmA 4</strain>
    </source>
</reference>
<organism evidence="1">
    <name type="scientific">uncultured spirochete</name>
    <dbReference type="NCBI Taxonomy" id="156406"/>
    <lineage>
        <taxon>Bacteria</taxon>
        <taxon>Pseudomonadati</taxon>
        <taxon>Spirochaetota</taxon>
        <taxon>Spirochaetia</taxon>
        <taxon>Spirochaetales</taxon>
        <taxon>environmental samples</taxon>
    </lineage>
</organism>
<dbReference type="AlphaFoldDB" id="A0A3P3XMC1"/>
<proteinExistence type="predicted"/>